<dbReference type="Proteomes" id="UP000266861">
    <property type="component" value="Unassembled WGS sequence"/>
</dbReference>
<protein>
    <submittedName>
        <fullName evidence="1">Uncharacterized protein</fullName>
    </submittedName>
</protein>
<name>A0A397J246_9GLOM</name>
<evidence type="ECO:0000313" key="1">
    <source>
        <dbReference type="EMBL" id="RHZ80992.1"/>
    </source>
</evidence>
<reference evidence="1 2" key="1">
    <citation type="submission" date="2018-08" db="EMBL/GenBank/DDBJ databases">
        <title>Genome and evolution of the arbuscular mycorrhizal fungus Diversispora epigaea (formerly Glomus versiforme) and its bacterial endosymbionts.</title>
        <authorList>
            <person name="Sun X."/>
            <person name="Fei Z."/>
            <person name="Harrison M."/>
        </authorList>
    </citation>
    <scope>NUCLEOTIDE SEQUENCE [LARGE SCALE GENOMIC DNA]</scope>
    <source>
        <strain evidence="1 2">IT104</strain>
    </source>
</reference>
<gene>
    <name evidence="1" type="ORF">Glove_130g133</name>
</gene>
<evidence type="ECO:0000313" key="2">
    <source>
        <dbReference type="Proteomes" id="UP000266861"/>
    </source>
</evidence>
<sequence>MKVFKGGKEERKKGENVIKAVKSEYSKVQRCDATITLGLSITDRASFVL</sequence>
<comment type="caution">
    <text evidence="1">The sequence shown here is derived from an EMBL/GenBank/DDBJ whole genome shotgun (WGS) entry which is preliminary data.</text>
</comment>
<organism evidence="1 2">
    <name type="scientific">Diversispora epigaea</name>
    <dbReference type="NCBI Taxonomy" id="1348612"/>
    <lineage>
        <taxon>Eukaryota</taxon>
        <taxon>Fungi</taxon>
        <taxon>Fungi incertae sedis</taxon>
        <taxon>Mucoromycota</taxon>
        <taxon>Glomeromycotina</taxon>
        <taxon>Glomeromycetes</taxon>
        <taxon>Diversisporales</taxon>
        <taxon>Diversisporaceae</taxon>
        <taxon>Diversispora</taxon>
    </lineage>
</organism>
<dbReference type="EMBL" id="PQFF01000121">
    <property type="protein sequence ID" value="RHZ80992.1"/>
    <property type="molecule type" value="Genomic_DNA"/>
</dbReference>
<dbReference type="AlphaFoldDB" id="A0A397J246"/>
<proteinExistence type="predicted"/>
<keyword evidence="2" id="KW-1185">Reference proteome</keyword>
<accession>A0A397J246</accession>